<dbReference type="AlphaFoldDB" id="A0A379PNX7"/>
<dbReference type="RefSeq" id="WP_115292629.1">
    <property type="nucleotide sequence ID" value="NZ_UGUU01000002.1"/>
</dbReference>
<evidence type="ECO:0000313" key="1">
    <source>
        <dbReference type="EMBL" id="SUE95769.1"/>
    </source>
</evidence>
<gene>
    <name evidence="1" type="ORF">NCTC10899_05008</name>
</gene>
<name>A0A379PNX7_ECTME</name>
<organism evidence="1 2">
    <name type="scientific">Ectopseudomonas mendocina</name>
    <name type="common">Pseudomonas mendocina</name>
    <dbReference type="NCBI Taxonomy" id="300"/>
    <lineage>
        <taxon>Bacteria</taxon>
        <taxon>Pseudomonadati</taxon>
        <taxon>Pseudomonadota</taxon>
        <taxon>Gammaproteobacteria</taxon>
        <taxon>Pseudomonadales</taxon>
        <taxon>Pseudomonadaceae</taxon>
        <taxon>Ectopseudomonas</taxon>
    </lineage>
</organism>
<sequence length="246" mass="26928">MSNVPAPLEIEGVRLPFREVSVEDRTYYAPRGIARNNVKRTWQIKLERDGVIIVKGTVSDSAVSTAGTPEYSLSYAIAQLCDGIRAVSKTDKPIKSVRGKGRGSKIEPIRVAEHVTLHWKVVNTTPNLYAMIYSPEVKAAKSVNIGSDRKVAKSEQLFLDRVAEALVINDRVAAQSTTPFEVVSEDQRKAAESRAFALLLEQNVSDFIEAGGLLRQRAELERATVVKGLNSALANKALSKVKGRLA</sequence>
<evidence type="ECO:0000313" key="2">
    <source>
        <dbReference type="Proteomes" id="UP000254260"/>
    </source>
</evidence>
<dbReference type="EMBL" id="UGUU01000002">
    <property type="protein sequence ID" value="SUE95769.1"/>
    <property type="molecule type" value="Genomic_DNA"/>
</dbReference>
<protein>
    <submittedName>
        <fullName evidence="1">Uncharacterized protein</fullName>
    </submittedName>
</protein>
<dbReference type="Proteomes" id="UP000254260">
    <property type="component" value="Unassembled WGS sequence"/>
</dbReference>
<reference evidence="1 2" key="1">
    <citation type="submission" date="2018-06" db="EMBL/GenBank/DDBJ databases">
        <authorList>
            <consortium name="Pathogen Informatics"/>
            <person name="Doyle S."/>
        </authorList>
    </citation>
    <scope>NUCLEOTIDE SEQUENCE [LARGE SCALE GENOMIC DNA]</scope>
    <source>
        <strain evidence="1 2">NCTC10899</strain>
    </source>
</reference>
<accession>A0A379PNX7</accession>
<proteinExistence type="predicted"/>